<keyword evidence="6" id="KW-0732">Signal</keyword>
<dbReference type="Gene3D" id="1.10.60.40">
    <property type="match status" value="1"/>
</dbReference>
<feature type="domain" description="SLH" evidence="7">
    <location>
        <begin position="1327"/>
        <end position="1386"/>
    </location>
</feature>
<comment type="cofactor">
    <cofactor evidence="3">
        <name>Zn(2+)</name>
        <dbReference type="ChEBI" id="CHEBI:29105"/>
    </cofactor>
    <text evidence="3">Binds 2 Zn(2+) ions.</text>
</comment>
<evidence type="ECO:0000256" key="6">
    <source>
        <dbReference type="SAM" id="SignalP"/>
    </source>
</evidence>
<comment type="caution">
    <text evidence="8">The sequence shown here is derived from an EMBL/GenBank/DDBJ whole genome shotgun (WGS) entry which is preliminary data.</text>
</comment>
<dbReference type="GO" id="GO:0016791">
    <property type="term" value="F:phosphatase activity"/>
    <property type="evidence" value="ECO:0007669"/>
    <property type="project" value="InterPro"/>
</dbReference>
<dbReference type="Pfam" id="PF22494">
    <property type="entry name" value="choice_anch_I"/>
    <property type="match status" value="2"/>
</dbReference>
<dbReference type="InterPro" id="IPR015943">
    <property type="entry name" value="WD40/YVTN_repeat-like_dom_sf"/>
</dbReference>
<feature type="signal peptide" evidence="6">
    <location>
        <begin position="1"/>
        <end position="37"/>
    </location>
</feature>
<feature type="region of interest" description="Disordered" evidence="5">
    <location>
        <begin position="1040"/>
        <end position="1060"/>
    </location>
</feature>
<accession>A0A4R2RYE4</accession>
<dbReference type="InterPro" id="IPR055188">
    <property type="entry name" value="Choice_anch_I"/>
</dbReference>
<evidence type="ECO:0000256" key="5">
    <source>
        <dbReference type="SAM" id="MobiDB-lite"/>
    </source>
</evidence>
<reference evidence="8 9" key="1">
    <citation type="submission" date="2019-03" db="EMBL/GenBank/DDBJ databases">
        <title>Genomic Encyclopedia of Type Strains, Phase IV (KMG-IV): sequencing the most valuable type-strain genomes for metagenomic binning, comparative biology and taxonomic classification.</title>
        <authorList>
            <person name="Goeker M."/>
        </authorList>
    </citation>
    <scope>NUCLEOTIDE SEQUENCE [LARGE SCALE GENOMIC DNA]</scope>
    <source>
        <strain evidence="8 9">DSM 11170</strain>
    </source>
</reference>
<dbReference type="SUPFAM" id="SSF53649">
    <property type="entry name" value="Alkaline phosphatase-like"/>
    <property type="match status" value="1"/>
</dbReference>
<feature type="compositionally biased region" description="Polar residues" evidence="5">
    <location>
        <begin position="1048"/>
        <end position="1060"/>
    </location>
</feature>
<feature type="binding site" evidence="3">
    <location>
        <position position="280"/>
    </location>
    <ligand>
        <name>Zn(2+)</name>
        <dbReference type="ChEBI" id="CHEBI:29105"/>
        <label>2</label>
    </ligand>
</feature>
<dbReference type="SUPFAM" id="SSF75011">
    <property type="entry name" value="3-carboxy-cis,cis-mucoante lactonizing enzyme"/>
    <property type="match status" value="1"/>
</dbReference>
<evidence type="ECO:0000259" key="7">
    <source>
        <dbReference type="PROSITE" id="PS51272"/>
    </source>
</evidence>
<feature type="binding site" evidence="3">
    <location>
        <position position="148"/>
    </location>
    <ligand>
        <name>Mg(2+)</name>
        <dbReference type="ChEBI" id="CHEBI:18420"/>
    </ligand>
</feature>
<feature type="binding site" evidence="3">
    <location>
        <position position="318"/>
    </location>
    <ligand>
        <name>Zn(2+)</name>
        <dbReference type="ChEBI" id="CHEBI:29105"/>
        <label>2</label>
    </ligand>
</feature>
<feature type="binding site" evidence="3">
    <location>
        <position position="276"/>
    </location>
    <ligand>
        <name>Zn(2+)</name>
        <dbReference type="ChEBI" id="CHEBI:29105"/>
        <label>2</label>
    </ligand>
</feature>
<dbReference type="InterPro" id="IPR001119">
    <property type="entry name" value="SLH_dom"/>
</dbReference>
<feature type="binding site" evidence="3">
    <location>
        <position position="271"/>
    </location>
    <ligand>
        <name>Mg(2+)</name>
        <dbReference type="ChEBI" id="CHEBI:18420"/>
    </ligand>
</feature>
<evidence type="ECO:0000256" key="4">
    <source>
        <dbReference type="RuleBase" id="RU003946"/>
    </source>
</evidence>
<evidence type="ECO:0000313" key="9">
    <source>
        <dbReference type="Proteomes" id="UP000294813"/>
    </source>
</evidence>
<dbReference type="Proteomes" id="UP000294813">
    <property type="component" value="Unassembled WGS sequence"/>
</dbReference>
<dbReference type="GO" id="GO:0046872">
    <property type="term" value="F:metal ion binding"/>
    <property type="evidence" value="ECO:0007669"/>
    <property type="project" value="UniProtKB-KW"/>
</dbReference>
<dbReference type="Gene3D" id="2.130.10.10">
    <property type="entry name" value="YVTN repeat-like/Quinoprotein amine dehydrogenase"/>
    <property type="match status" value="1"/>
</dbReference>
<keyword evidence="3" id="KW-0479">Metal-binding</keyword>
<feature type="binding site" evidence="3">
    <location>
        <position position="319"/>
    </location>
    <ligand>
        <name>Zn(2+)</name>
        <dbReference type="ChEBI" id="CHEBI:29105"/>
        <label>2</label>
    </ligand>
</feature>
<evidence type="ECO:0000256" key="2">
    <source>
        <dbReference type="PIRSR" id="PIRSR601952-1"/>
    </source>
</evidence>
<keyword evidence="3" id="KW-0460">Magnesium</keyword>
<dbReference type="SMART" id="SM00098">
    <property type="entry name" value="alkPPc"/>
    <property type="match status" value="1"/>
</dbReference>
<feature type="binding site" evidence="3">
    <location>
        <position position="431"/>
    </location>
    <ligand>
        <name>Zn(2+)</name>
        <dbReference type="ChEBI" id="CHEBI:29105"/>
        <label>2</label>
    </ligand>
</feature>
<comment type="cofactor">
    <cofactor evidence="3">
        <name>Mg(2+)</name>
        <dbReference type="ChEBI" id="CHEBI:18420"/>
    </cofactor>
    <text evidence="3">Binds 1 Mg(2+) ion.</text>
</comment>
<feature type="domain" description="SLH" evidence="7">
    <location>
        <begin position="1389"/>
        <end position="1450"/>
    </location>
</feature>
<dbReference type="PANTHER" id="PTHR46928">
    <property type="entry name" value="MESENCHYME-SPECIFIC CELL SURFACE GLYCOPROTEIN"/>
    <property type="match status" value="1"/>
</dbReference>
<feature type="compositionally biased region" description="Basic and acidic residues" evidence="5">
    <location>
        <begin position="934"/>
        <end position="948"/>
    </location>
</feature>
<dbReference type="CDD" id="cd16012">
    <property type="entry name" value="ALP"/>
    <property type="match status" value="1"/>
</dbReference>
<dbReference type="InterPro" id="IPR052956">
    <property type="entry name" value="Mesenchyme-surface_protein"/>
</dbReference>
<sequence length="1450" mass="153929">MKFPFKKFPFKKTTALSVAALLSALSIGTGAVPPAQAAPKTAKNVIMLIPDGMSTSATTLARYMLPDNSNGDQNLTLDEYASALVTTTWDGGPITDSAPAGTAYATGRKSLNGALGIDAQKSPRASILEAAQMQGKAVGLVATSEFMHATPAAFSAHEEKRGNYATIAEQMLNQNIDVLLGSGAAKVPAETLDILATAKAKGYTIVKTKDDMDESPSTKVWGNFNNANGNDNNLSYHLDRIQSEEPSLAEMTTKAIEVLSRDKDGFFLMVEGSKIDWAAHANDTVGVISDTLAFDEAFKAAVEFAKQDGQTIVVAVTDHGNSGISIGNYDLTGYDSAPFSILEPLKDATKTAEGAMALLNKDKTNTAEVLQAYGINPTGYSPADATSKDRATKNNATVNALIDAFKSSPSTANLVKIMNQRAFIGYTTGGHTGEDVPLYVFAPEGITTPEGMIENTDVAQYVAQAMGLDLERTTAQLFVDVTEHAGASITGDTQNGYTLTLIENDKTLVIKANQSVATINGVPRDLNGEVALYINGRFYLPQSALESLQMNITKIGTYTATGAPNPNGGVTEIVKYNPENQKFYVVNGATRKLDVASLAALQANATAPTVLTAEQSIDIGSLLPPDFAYGDLTSVDVNTKHDLIAVAIQEADPLKNGKVALLDYNGNVVKFVDAGVQPDMVTFTPDDNYLLVANEGEPRNGYTAEDPKGSVTIIDVRAGIEKATGTNVYFDAFDSTRDDLIANKVILKKDAKPSVDLEPEYIAVAGDSQTAYVTLQEANAIATLDLKNKQFLSVKGLGVKDHSQIGNELDLINDGAINISTQDKLYGLYMPDGISAVELGGKTYLVTANEGDSREWSEFDNSTKVKIGGVKVTVLDPAKHDGLDPAKNYLFGGRSFSVWDAETMNQVFDSGSAFEKIVAQRYPDYFNCSNNNTTKDDRSGKKGPEPEDVKVGQVGDKTFAFIGLERIGGVMVYDITDLSNVKYVDYINTRDFSKDIGGDVSPEGLCFIPAANSPTDYPVLLAAHEVSGTVAAYQFISPDAKAKPESPGGSSRARTTEASGNGVTTIAANVNSNGNAVAQVSSEQISKLVSGLQSSEGEKIAQINIALPTAADSISLALPKDIFSKLTDGSVNHVAINFGLGTLDFDRTALEAMAATGSDITINLAKADTGALSKPAQALVGVRPVLEITVHSSTGNLANFGKGTLTARIPYTPATGEDQNAIVVCYLGPSGNPQIVPMAHYDQESGNATFVTNHLSLYAVGYNKVNFNDTTGHWANDDIAFLAARQVLTGLEDGQFSPDSGVTRAQFAAMLARLAAVDVANYKKTPFADVQVDDWFMPYVTWAVQNGIAQGVGDNKFEPHALITREQLSVMIHKFAQFAKQGLPATAPAKTFSDGSKISPWATEAVTALQEAEIIAGKPGNVFEPQSGASRAEAAKMLKQLVLIVNDKSM</sequence>
<dbReference type="Pfam" id="PF00395">
    <property type="entry name" value="SLH"/>
    <property type="match status" value="3"/>
</dbReference>
<dbReference type="Gene3D" id="3.40.720.10">
    <property type="entry name" value="Alkaline Phosphatase, subunit A"/>
    <property type="match status" value="1"/>
</dbReference>
<feature type="binding site" evidence="3">
    <location>
        <position position="51"/>
    </location>
    <ligand>
        <name>Zn(2+)</name>
        <dbReference type="ChEBI" id="CHEBI:29105"/>
        <label>2</label>
    </ligand>
</feature>
<keyword evidence="3" id="KW-0862">Zinc</keyword>
<protein>
    <submittedName>
        <fullName evidence="8">Alkaline phosphatase</fullName>
    </submittedName>
</protein>
<gene>
    <name evidence="8" type="ORF">EDD73_10794</name>
</gene>
<feature type="binding site" evidence="3">
    <location>
        <position position="150"/>
    </location>
    <ligand>
        <name>Mg(2+)</name>
        <dbReference type="ChEBI" id="CHEBI:18420"/>
    </ligand>
</feature>
<feature type="binding site" evidence="3">
    <location>
        <position position="51"/>
    </location>
    <ligand>
        <name>Mg(2+)</name>
        <dbReference type="ChEBI" id="CHEBI:18420"/>
    </ligand>
</feature>
<keyword evidence="1" id="KW-0677">Repeat</keyword>
<dbReference type="PRINTS" id="PR00113">
    <property type="entry name" value="ALKPHPHTASE"/>
</dbReference>
<feature type="active site" description="Phosphoserine intermediate" evidence="2">
    <location>
        <position position="97"/>
    </location>
</feature>
<organism evidence="8 9">
    <name type="scientific">Heliophilum fasciatum</name>
    <dbReference type="NCBI Taxonomy" id="35700"/>
    <lineage>
        <taxon>Bacteria</taxon>
        <taxon>Bacillati</taxon>
        <taxon>Bacillota</taxon>
        <taxon>Clostridia</taxon>
        <taxon>Eubacteriales</taxon>
        <taxon>Heliobacteriaceae</taxon>
        <taxon>Heliophilum</taxon>
    </lineage>
</organism>
<dbReference type="PANTHER" id="PTHR46928:SF1">
    <property type="entry name" value="MESENCHYME-SPECIFIC CELL SURFACE GLYCOPROTEIN"/>
    <property type="match status" value="1"/>
</dbReference>
<dbReference type="InterPro" id="IPR001952">
    <property type="entry name" value="Alkaline_phosphatase"/>
</dbReference>
<dbReference type="PROSITE" id="PS51272">
    <property type="entry name" value="SLH"/>
    <property type="match status" value="3"/>
</dbReference>
<name>A0A4R2RYE4_9FIRM</name>
<feature type="region of interest" description="Disordered" evidence="5">
    <location>
        <begin position="929"/>
        <end position="948"/>
    </location>
</feature>
<feature type="chain" id="PRO_5020293983" evidence="6">
    <location>
        <begin position="38"/>
        <end position="1450"/>
    </location>
</feature>
<dbReference type="InterPro" id="IPR017850">
    <property type="entry name" value="Alkaline_phosphatase_core_sf"/>
</dbReference>
<dbReference type="NCBIfam" id="NF038117">
    <property type="entry name" value="choice_anch_I"/>
    <property type="match status" value="1"/>
</dbReference>
<evidence type="ECO:0000256" key="1">
    <source>
        <dbReference type="ARBA" id="ARBA00022737"/>
    </source>
</evidence>
<evidence type="ECO:0000256" key="3">
    <source>
        <dbReference type="PIRSR" id="PIRSR601952-2"/>
    </source>
</evidence>
<comment type="similarity">
    <text evidence="4">Belongs to the alkaline phosphatase family.</text>
</comment>
<evidence type="ECO:0000313" key="8">
    <source>
        <dbReference type="EMBL" id="TCP65021.1"/>
    </source>
</evidence>
<proteinExistence type="inferred from homology"/>
<dbReference type="RefSeq" id="WP_165876342.1">
    <property type="nucleotide sequence ID" value="NZ_JAOQNU010000007.1"/>
</dbReference>
<dbReference type="EMBL" id="SLXT01000007">
    <property type="protein sequence ID" value="TCP65021.1"/>
    <property type="molecule type" value="Genomic_DNA"/>
</dbReference>
<dbReference type="Pfam" id="PF00245">
    <property type="entry name" value="Alk_phosphatase"/>
    <property type="match status" value="1"/>
</dbReference>
<keyword evidence="9" id="KW-1185">Reference proteome</keyword>
<feature type="domain" description="SLH" evidence="7">
    <location>
        <begin position="1262"/>
        <end position="1325"/>
    </location>
</feature>